<dbReference type="Proteomes" id="UP000612855">
    <property type="component" value="Unassembled WGS sequence"/>
</dbReference>
<evidence type="ECO:0000259" key="13">
    <source>
        <dbReference type="Pfam" id="PF01210"/>
    </source>
</evidence>
<feature type="binding site" evidence="7">
    <location>
        <position position="251"/>
    </location>
    <ligand>
        <name>sn-glycerol 3-phosphate</name>
        <dbReference type="ChEBI" id="CHEBI:57597"/>
    </ligand>
</feature>
<keyword evidence="6 7" id="KW-1208">Phospholipid metabolism</keyword>
<evidence type="ECO:0000256" key="8">
    <source>
        <dbReference type="PIRSR" id="PIRSR000114-1"/>
    </source>
</evidence>
<dbReference type="PIRSF" id="PIRSF000114">
    <property type="entry name" value="Glycerol-3-P_dh"/>
    <property type="match status" value="1"/>
</dbReference>
<keyword evidence="4 7" id="KW-0443">Lipid metabolism</keyword>
<evidence type="ECO:0000256" key="12">
    <source>
        <dbReference type="RuleBase" id="RU000439"/>
    </source>
</evidence>
<dbReference type="GO" id="GO:0051287">
    <property type="term" value="F:NAD binding"/>
    <property type="evidence" value="ECO:0007669"/>
    <property type="project" value="InterPro"/>
</dbReference>
<dbReference type="Gene3D" id="1.10.1040.10">
    <property type="entry name" value="N-(1-d-carboxylethyl)-l-norvaline Dehydrogenase, domain 2"/>
    <property type="match status" value="1"/>
</dbReference>
<dbReference type="NCBIfam" id="NF000940">
    <property type="entry name" value="PRK00094.1-2"/>
    <property type="match status" value="1"/>
</dbReference>
<dbReference type="GO" id="GO:0008654">
    <property type="term" value="P:phospholipid biosynthetic process"/>
    <property type="evidence" value="ECO:0007669"/>
    <property type="project" value="UniProtKB-KW"/>
</dbReference>
<feature type="binding site" evidence="9">
    <location>
        <position position="105"/>
    </location>
    <ligand>
        <name>substrate</name>
    </ligand>
</feature>
<evidence type="ECO:0000256" key="4">
    <source>
        <dbReference type="ARBA" id="ARBA00023098"/>
    </source>
</evidence>
<dbReference type="PROSITE" id="PS00957">
    <property type="entry name" value="NAD_G3PDH"/>
    <property type="match status" value="1"/>
</dbReference>
<keyword evidence="7" id="KW-0521">NADP</keyword>
<proteinExistence type="inferred from homology"/>
<dbReference type="Gene3D" id="3.40.50.720">
    <property type="entry name" value="NAD(P)-binding Rossmann-like Domain"/>
    <property type="match status" value="1"/>
</dbReference>
<feature type="binding site" evidence="10">
    <location>
        <position position="137"/>
    </location>
    <ligand>
        <name>NAD(+)</name>
        <dbReference type="ChEBI" id="CHEBI:57540"/>
    </ligand>
</feature>
<evidence type="ECO:0000256" key="3">
    <source>
        <dbReference type="ARBA" id="ARBA00023002"/>
    </source>
</evidence>
<dbReference type="GO" id="GO:0005829">
    <property type="term" value="C:cytosol"/>
    <property type="evidence" value="ECO:0007669"/>
    <property type="project" value="TreeGrafter"/>
</dbReference>
<comment type="caution">
    <text evidence="7">Lacks conserved residue(s) required for the propagation of feature annotation.</text>
</comment>
<comment type="similarity">
    <text evidence="1 7 11">Belongs to the NAD-dependent glycerol-3-phosphate dehydrogenase family.</text>
</comment>
<feature type="binding site" evidence="7">
    <location>
        <position position="252"/>
    </location>
    <ligand>
        <name>sn-glycerol 3-phosphate</name>
        <dbReference type="ChEBI" id="CHEBI:57597"/>
    </ligand>
</feature>
<evidence type="ECO:0000256" key="10">
    <source>
        <dbReference type="PIRSR" id="PIRSR000114-3"/>
    </source>
</evidence>
<evidence type="ECO:0000256" key="7">
    <source>
        <dbReference type="HAMAP-Rule" id="MF_00394"/>
    </source>
</evidence>
<evidence type="ECO:0000313" key="15">
    <source>
        <dbReference type="EMBL" id="GGE46607.1"/>
    </source>
</evidence>
<dbReference type="InterPro" id="IPR006168">
    <property type="entry name" value="G3P_DH_NAD-dep"/>
</dbReference>
<comment type="catalytic activity">
    <reaction evidence="7">
        <text>sn-glycerol 3-phosphate + NAD(+) = dihydroxyacetone phosphate + NADH + H(+)</text>
        <dbReference type="Rhea" id="RHEA:11092"/>
        <dbReference type="ChEBI" id="CHEBI:15378"/>
        <dbReference type="ChEBI" id="CHEBI:57540"/>
        <dbReference type="ChEBI" id="CHEBI:57597"/>
        <dbReference type="ChEBI" id="CHEBI:57642"/>
        <dbReference type="ChEBI" id="CHEBI:57945"/>
        <dbReference type="EC" id="1.1.1.94"/>
    </reaction>
</comment>
<dbReference type="Pfam" id="PF01210">
    <property type="entry name" value="NAD_Gly3P_dh_N"/>
    <property type="match status" value="1"/>
</dbReference>
<organism evidence="15 16">
    <name type="scientific">Primorskyibacter flagellatus</name>
    <dbReference type="NCBI Taxonomy" id="1387277"/>
    <lineage>
        <taxon>Bacteria</taxon>
        <taxon>Pseudomonadati</taxon>
        <taxon>Pseudomonadota</taxon>
        <taxon>Alphaproteobacteria</taxon>
        <taxon>Rhodobacterales</taxon>
        <taxon>Roseobacteraceae</taxon>
        <taxon>Primorskyibacter</taxon>
    </lineage>
</organism>
<keyword evidence="7" id="KW-0547">Nucleotide-binding</keyword>
<feature type="binding site" evidence="7">
    <location>
        <position position="241"/>
    </location>
    <ligand>
        <name>sn-glycerol 3-phosphate</name>
        <dbReference type="ChEBI" id="CHEBI:57597"/>
    </ligand>
</feature>
<feature type="binding site" evidence="7">
    <location>
        <position position="105"/>
    </location>
    <ligand>
        <name>sn-glycerol 3-phosphate</name>
        <dbReference type="ChEBI" id="CHEBI:57597"/>
    </ligand>
</feature>
<dbReference type="GO" id="GO:0046167">
    <property type="term" value="P:glycerol-3-phosphate biosynthetic process"/>
    <property type="evidence" value="ECO:0007669"/>
    <property type="project" value="UniProtKB-UniRule"/>
</dbReference>
<accession>A0A917AE84</accession>
<comment type="catalytic activity">
    <reaction evidence="7 12">
        <text>sn-glycerol 3-phosphate + NADP(+) = dihydroxyacetone phosphate + NADPH + H(+)</text>
        <dbReference type="Rhea" id="RHEA:11096"/>
        <dbReference type="ChEBI" id="CHEBI:15378"/>
        <dbReference type="ChEBI" id="CHEBI:57597"/>
        <dbReference type="ChEBI" id="CHEBI:57642"/>
        <dbReference type="ChEBI" id="CHEBI:57783"/>
        <dbReference type="ChEBI" id="CHEBI:58349"/>
        <dbReference type="EC" id="1.1.1.94"/>
    </reaction>
</comment>
<evidence type="ECO:0000256" key="11">
    <source>
        <dbReference type="RuleBase" id="RU000437"/>
    </source>
</evidence>
<feature type="binding site" evidence="7">
    <location>
        <position position="137"/>
    </location>
    <ligand>
        <name>NADPH</name>
        <dbReference type="ChEBI" id="CHEBI:57783"/>
    </ligand>
</feature>
<evidence type="ECO:0000256" key="9">
    <source>
        <dbReference type="PIRSR" id="PIRSR000114-2"/>
    </source>
</evidence>
<comment type="function">
    <text evidence="7">Catalyzes the reduction of the glycolytic intermediate dihydroxyacetone phosphate (DHAP) to sn-glycerol 3-phosphate (G3P), the key precursor for phospholipid synthesis.</text>
</comment>
<dbReference type="Pfam" id="PF07479">
    <property type="entry name" value="NAD_Gly3P_dh_C"/>
    <property type="match status" value="1"/>
</dbReference>
<keyword evidence="7 10" id="KW-0520">NAD</keyword>
<keyword evidence="16" id="KW-1185">Reference proteome</keyword>
<dbReference type="InterPro" id="IPR006109">
    <property type="entry name" value="G3P_DH_NAD-dep_C"/>
</dbReference>
<keyword evidence="2 7" id="KW-0444">Lipid biosynthesis</keyword>
<feature type="domain" description="Glycerol-3-phosphate dehydrogenase NAD-dependent C-terminal" evidence="14">
    <location>
        <begin position="177"/>
        <end position="312"/>
    </location>
</feature>
<dbReference type="EC" id="1.1.1.94" evidence="7"/>
<evidence type="ECO:0000256" key="5">
    <source>
        <dbReference type="ARBA" id="ARBA00023209"/>
    </source>
</evidence>
<feature type="binding site" evidence="7">
    <location>
        <position position="135"/>
    </location>
    <ligand>
        <name>sn-glycerol 3-phosphate</name>
        <dbReference type="ChEBI" id="CHEBI:57597"/>
    </ligand>
</feature>
<reference evidence="16" key="1">
    <citation type="journal article" date="2019" name="Int. J. Syst. Evol. Microbiol.">
        <title>The Global Catalogue of Microorganisms (GCM) 10K type strain sequencing project: providing services to taxonomists for standard genome sequencing and annotation.</title>
        <authorList>
            <consortium name="The Broad Institute Genomics Platform"/>
            <consortium name="The Broad Institute Genome Sequencing Center for Infectious Disease"/>
            <person name="Wu L."/>
            <person name="Ma J."/>
        </authorList>
    </citation>
    <scope>NUCLEOTIDE SEQUENCE [LARGE SCALE GENOMIC DNA]</scope>
    <source>
        <strain evidence="16">CGMCC 1.12664</strain>
    </source>
</reference>
<dbReference type="InterPro" id="IPR036291">
    <property type="entry name" value="NAD(P)-bd_dom_sf"/>
</dbReference>
<keyword evidence="3 7" id="KW-0560">Oxidoreductase</keyword>
<feature type="active site" description="Proton acceptor" evidence="7 8">
    <location>
        <position position="188"/>
    </location>
</feature>
<feature type="binding site" evidence="7">
    <location>
        <position position="273"/>
    </location>
    <ligand>
        <name>NADPH</name>
        <dbReference type="ChEBI" id="CHEBI:57783"/>
    </ligand>
</feature>
<feature type="binding site" evidence="7">
    <location>
        <position position="188"/>
    </location>
    <ligand>
        <name>sn-glycerol 3-phosphate</name>
        <dbReference type="ChEBI" id="CHEBI:57597"/>
    </ligand>
</feature>
<evidence type="ECO:0000313" key="16">
    <source>
        <dbReference type="Proteomes" id="UP000612855"/>
    </source>
</evidence>
<feature type="binding site" evidence="7">
    <location>
        <position position="253"/>
    </location>
    <ligand>
        <name>sn-glycerol 3-phosphate</name>
        <dbReference type="ChEBI" id="CHEBI:57597"/>
    </ligand>
</feature>
<sequence>MTDFAGVGVIGAGAFGTALAISVARGGVPVTLYARDAGLVFRMRAEGENAARLPGMVFPDGLHVTSDPTNLPEGPVLLAVPMQKLRGALEGLPDFGDRPLVACCKGIELTTGLGPAEVIAARRPAAPVALLTGPSFAHDIARGLPTALTLACADDTRGAALQQGLSTPNIRLYRSTDVIGAEVGGALKNVMAIACGAAIGAGLGESARAALMTRGYAEMVRLALARGARAETLAGLSGFGDLALTCTSTLSRNYRYGVSIGENALFDPDITVEGAATARAVQVLARSMNLDMPITDAVVGLIDGTLKVAEALALLLSRPLKEE</sequence>
<comment type="subcellular location">
    <subcellularLocation>
        <location evidence="7">Cytoplasm</location>
    </subcellularLocation>
</comment>
<feature type="binding site" evidence="7">
    <location>
        <position position="35"/>
    </location>
    <ligand>
        <name>NADPH</name>
        <dbReference type="ChEBI" id="CHEBI:57783"/>
    </ligand>
</feature>
<dbReference type="InterPro" id="IPR008927">
    <property type="entry name" value="6-PGluconate_DH-like_C_sf"/>
</dbReference>
<comment type="pathway">
    <text evidence="7">Membrane lipid metabolism; glycerophospholipid metabolism.</text>
</comment>
<keyword evidence="7" id="KW-0963">Cytoplasm</keyword>
<dbReference type="InterPro" id="IPR011128">
    <property type="entry name" value="G3P_DH_NAD-dep_N"/>
</dbReference>
<dbReference type="HAMAP" id="MF_00394">
    <property type="entry name" value="NAD_Glyc3P_dehydrog"/>
    <property type="match status" value="1"/>
</dbReference>
<dbReference type="RefSeq" id="WP_188479330.1">
    <property type="nucleotide sequence ID" value="NZ_BMFJ01000002.1"/>
</dbReference>
<dbReference type="GO" id="GO:0006650">
    <property type="term" value="P:glycerophospholipid metabolic process"/>
    <property type="evidence" value="ECO:0007669"/>
    <property type="project" value="UniProtKB-UniRule"/>
</dbReference>
<evidence type="ECO:0000256" key="1">
    <source>
        <dbReference type="ARBA" id="ARBA00011009"/>
    </source>
</evidence>
<dbReference type="GO" id="GO:0005975">
    <property type="term" value="P:carbohydrate metabolic process"/>
    <property type="evidence" value="ECO:0007669"/>
    <property type="project" value="InterPro"/>
</dbReference>
<feature type="binding site" evidence="7">
    <location>
        <position position="252"/>
    </location>
    <ligand>
        <name>NADPH</name>
        <dbReference type="ChEBI" id="CHEBI:57783"/>
    </ligand>
</feature>
<dbReference type="GO" id="GO:0047952">
    <property type="term" value="F:glycerol-3-phosphate dehydrogenase [NAD(P)+] activity"/>
    <property type="evidence" value="ECO:0007669"/>
    <property type="project" value="UniProtKB-UniRule"/>
</dbReference>
<feature type="binding site" evidence="7">
    <location>
        <position position="133"/>
    </location>
    <ligand>
        <name>sn-glycerol 3-phosphate</name>
        <dbReference type="ChEBI" id="CHEBI:57597"/>
    </ligand>
</feature>
<keyword evidence="5 7" id="KW-0594">Phospholipid biosynthesis</keyword>
<dbReference type="PRINTS" id="PR00077">
    <property type="entry name" value="GPDHDRGNASE"/>
</dbReference>
<feature type="binding site" evidence="7">
    <location>
        <position position="15"/>
    </location>
    <ligand>
        <name>NADPH</name>
        <dbReference type="ChEBI" id="CHEBI:57783"/>
    </ligand>
</feature>
<dbReference type="SUPFAM" id="SSF48179">
    <property type="entry name" value="6-phosphogluconate dehydrogenase C-terminal domain-like"/>
    <property type="match status" value="1"/>
</dbReference>
<feature type="binding site" evidence="10">
    <location>
        <position position="252"/>
    </location>
    <ligand>
        <name>NAD(+)</name>
        <dbReference type="ChEBI" id="CHEBI:57540"/>
    </ligand>
</feature>
<feature type="binding site" evidence="7">
    <location>
        <position position="105"/>
    </location>
    <ligand>
        <name>NADPH</name>
        <dbReference type="ChEBI" id="CHEBI:57783"/>
    </ligand>
</feature>
<dbReference type="PANTHER" id="PTHR11728:SF1">
    <property type="entry name" value="GLYCEROL-3-PHOSPHATE DEHYDROGENASE [NAD(+)] 2, CHLOROPLASTIC"/>
    <property type="match status" value="1"/>
</dbReference>
<dbReference type="AlphaFoldDB" id="A0A917AE84"/>
<comment type="caution">
    <text evidence="15">The sequence shown here is derived from an EMBL/GenBank/DDBJ whole genome shotgun (WGS) entry which is preliminary data.</text>
</comment>
<evidence type="ECO:0000256" key="6">
    <source>
        <dbReference type="ARBA" id="ARBA00023264"/>
    </source>
</evidence>
<evidence type="ECO:0000256" key="2">
    <source>
        <dbReference type="ARBA" id="ARBA00022516"/>
    </source>
</evidence>
<gene>
    <name evidence="7 15" type="primary">gpsA</name>
    <name evidence="15" type="ORF">GCM10011360_37340</name>
</gene>
<protein>
    <recommendedName>
        <fullName evidence="7">Glycerol-3-phosphate dehydrogenase [NAD(P)+]</fullName>
        <ecNumber evidence="7">1.1.1.94</ecNumber>
    </recommendedName>
    <alternativeName>
        <fullName evidence="7">NAD(P)(+)-dependent glycerol-3-phosphate dehydrogenase</fullName>
    </alternativeName>
    <alternativeName>
        <fullName evidence="7">NAD(P)H-dependent dihydroxyacetone-phosphate reductase</fullName>
    </alternativeName>
</protein>
<dbReference type="EMBL" id="BMFJ01000002">
    <property type="protein sequence ID" value="GGE46607.1"/>
    <property type="molecule type" value="Genomic_DNA"/>
</dbReference>
<feature type="binding site" evidence="10">
    <location>
        <begin position="11"/>
        <end position="16"/>
    </location>
    <ligand>
        <name>NAD(+)</name>
        <dbReference type="ChEBI" id="CHEBI:57540"/>
    </ligand>
</feature>
<dbReference type="InterPro" id="IPR013328">
    <property type="entry name" value="6PGD_dom2"/>
</dbReference>
<feature type="domain" description="Glycerol-3-phosphate dehydrogenase NAD-dependent N-terminal" evidence="13">
    <location>
        <begin position="7"/>
        <end position="155"/>
    </location>
</feature>
<dbReference type="SUPFAM" id="SSF51735">
    <property type="entry name" value="NAD(P)-binding Rossmann-fold domains"/>
    <property type="match status" value="1"/>
</dbReference>
<dbReference type="NCBIfam" id="NF000942">
    <property type="entry name" value="PRK00094.1-4"/>
    <property type="match status" value="1"/>
</dbReference>
<dbReference type="PANTHER" id="PTHR11728">
    <property type="entry name" value="GLYCEROL-3-PHOSPHATE DEHYDROGENASE"/>
    <property type="match status" value="1"/>
</dbReference>
<name>A0A917AE84_9RHOB</name>
<feature type="binding site" evidence="9">
    <location>
        <begin position="252"/>
        <end position="253"/>
    </location>
    <ligand>
        <name>substrate</name>
    </ligand>
</feature>
<evidence type="ECO:0000259" key="14">
    <source>
        <dbReference type="Pfam" id="PF07479"/>
    </source>
</evidence>
<dbReference type="GO" id="GO:0046168">
    <property type="term" value="P:glycerol-3-phosphate catabolic process"/>
    <property type="evidence" value="ECO:0007669"/>
    <property type="project" value="InterPro"/>
</dbReference>